<proteinExistence type="predicted"/>
<dbReference type="Proteomes" id="UP000316609">
    <property type="component" value="Unassembled WGS sequence"/>
</dbReference>
<gene>
    <name evidence="1" type="ORF">E6K78_06950</name>
</gene>
<dbReference type="AlphaFoldDB" id="A0A538TQE3"/>
<organism evidence="1 2">
    <name type="scientific">Eiseniibacteriota bacterium</name>
    <dbReference type="NCBI Taxonomy" id="2212470"/>
    <lineage>
        <taxon>Bacteria</taxon>
        <taxon>Candidatus Eiseniibacteriota</taxon>
    </lineage>
</organism>
<name>A0A538TQE3_UNCEI</name>
<dbReference type="EMBL" id="VBOY01000063">
    <property type="protein sequence ID" value="TMQ65847.1"/>
    <property type="molecule type" value="Genomic_DNA"/>
</dbReference>
<evidence type="ECO:0000313" key="1">
    <source>
        <dbReference type="EMBL" id="TMQ65847.1"/>
    </source>
</evidence>
<accession>A0A538TQE3</accession>
<evidence type="ECO:0000313" key="2">
    <source>
        <dbReference type="Proteomes" id="UP000316609"/>
    </source>
</evidence>
<comment type="caution">
    <text evidence="1">The sequence shown here is derived from an EMBL/GenBank/DDBJ whole genome shotgun (WGS) entry which is preliminary data.</text>
</comment>
<protein>
    <submittedName>
        <fullName evidence="1">Uncharacterized protein</fullName>
    </submittedName>
</protein>
<sequence length="65" mass="7294">MESNRREDRVGLCARCVHARTVEALRATYWLCGLAKTDPRFVKYPRLPVLVCSGHVPREGGSDPP</sequence>
<reference evidence="1 2" key="1">
    <citation type="journal article" date="2019" name="Nat. Microbiol.">
        <title>Mediterranean grassland soil C-N compound turnover is dependent on rainfall and depth, and is mediated by genomically divergent microorganisms.</title>
        <authorList>
            <person name="Diamond S."/>
            <person name="Andeer P.F."/>
            <person name="Li Z."/>
            <person name="Crits-Christoph A."/>
            <person name="Burstein D."/>
            <person name="Anantharaman K."/>
            <person name="Lane K.R."/>
            <person name="Thomas B.C."/>
            <person name="Pan C."/>
            <person name="Northen T.R."/>
            <person name="Banfield J.F."/>
        </authorList>
    </citation>
    <scope>NUCLEOTIDE SEQUENCE [LARGE SCALE GENOMIC DNA]</scope>
    <source>
        <strain evidence="1">WS_8</strain>
    </source>
</reference>